<reference evidence="1 2" key="1">
    <citation type="journal article" date="2019" name="Commun. Biol.">
        <title>The bagworm genome reveals a unique fibroin gene that provides high tensile strength.</title>
        <authorList>
            <person name="Kono N."/>
            <person name="Nakamura H."/>
            <person name="Ohtoshi R."/>
            <person name="Tomita M."/>
            <person name="Numata K."/>
            <person name="Arakawa K."/>
        </authorList>
    </citation>
    <scope>NUCLEOTIDE SEQUENCE [LARGE SCALE GENOMIC DNA]</scope>
</reference>
<gene>
    <name evidence="1" type="ORF">EVAR_24997_1</name>
</gene>
<evidence type="ECO:0000313" key="2">
    <source>
        <dbReference type="Proteomes" id="UP000299102"/>
    </source>
</evidence>
<evidence type="ECO:0000313" key="1">
    <source>
        <dbReference type="EMBL" id="GBP62892.1"/>
    </source>
</evidence>
<dbReference type="Proteomes" id="UP000299102">
    <property type="component" value="Unassembled WGS sequence"/>
</dbReference>
<keyword evidence="2" id="KW-1185">Reference proteome</keyword>
<comment type="caution">
    <text evidence="1">The sequence shown here is derived from an EMBL/GenBank/DDBJ whole genome shotgun (WGS) entry which is preliminary data.</text>
</comment>
<dbReference type="AlphaFoldDB" id="A0A4C1XIT2"/>
<name>A0A4C1XIT2_EUMVA</name>
<proteinExistence type="predicted"/>
<organism evidence="1 2">
    <name type="scientific">Eumeta variegata</name>
    <name type="common">Bagworm moth</name>
    <name type="synonym">Eumeta japonica</name>
    <dbReference type="NCBI Taxonomy" id="151549"/>
    <lineage>
        <taxon>Eukaryota</taxon>
        <taxon>Metazoa</taxon>
        <taxon>Ecdysozoa</taxon>
        <taxon>Arthropoda</taxon>
        <taxon>Hexapoda</taxon>
        <taxon>Insecta</taxon>
        <taxon>Pterygota</taxon>
        <taxon>Neoptera</taxon>
        <taxon>Endopterygota</taxon>
        <taxon>Lepidoptera</taxon>
        <taxon>Glossata</taxon>
        <taxon>Ditrysia</taxon>
        <taxon>Tineoidea</taxon>
        <taxon>Psychidae</taxon>
        <taxon>Oiketicinae</taxon>
        <taxon>Eumeta</taxon>
    </lineage>
</organism>
<protein>
    <submittedName>
        <fullName evidence="1">Uncharacterized protein</fullName>
    </submittedName>
</protein>
<accession>A0A4C1XIT2</accession>
<sequence length="140" mass="15754">MILIMGETIKRVFNEIKPFAPCLRKRNRPERCHIDDISQQSHAQRSRITRLAVCLAITRIAAIIAAASLSAVPYAGRVQPAARRQTAEGYFTPAFELCYYLRCAVIKRNVPADAVRATPFRWSDTLIGIQIQRANSRTAI</sequence>
<dbReference type="EMBL" id="BGZK01000852">
    <property type="protein sequence ID" value="GBP62892.1"/>
    <property type="molecule type" value="Genomic_DNA"/>
</dbReference>